<dbReference type="GO" id="GO:0003677">
    <property type="term" value="F:DNA binding"/>
    <property type="evidence" value="ECO:0007669"/>
    <property type="project" value="InterPro"/>
</dbReference>
<dbReference type="PANTHER" id="PTHR35152:SF1">
    <property type="entry name" value="DOMAIN SIGNALLING PROTEIN, PUTATIVE (AFU_ORTHOLOGUE AFUA_5G11310)-RELATED"/>
    <property type="match status" value="1"/>
</dbReference>
<evidence type="ECO:0000259" key="3">
    <source>
        <dbReference type="PROSITE" id="PS50924"/>
    </source>
</evidence>
<feature type="transmembrane region" description="Helical" evidence="1">
    <location>
        <begin position="221"/>
        <end position="240"/>
    </location>
</feature>
<dbReference type="PIRSF" id="PIRSF036615">
    <property type="entry name" value="MHYT_LytTR"/>
    <property type="match status" value="1"/>
</dbReference>
<feature type="domain" description="HTH LytTR-type" evidence="4">
    <location>
        <begin position="318"/>
        <end position="421"/>
    </location>
</feature>
<accession>A0A917Q7J9</accession>
<keyword evidence="6" id="KW-1185">Reference proteome</keyword>
<evidence type="ECO:0000256" key="2">
    <source>
        <dbReference type="SAM" id="MobiDB-lite"/>
    </source>
</evidence>
<dbReference type="Pfam" id="PF03707">
    <property type="entry name" value="MHYT"/>
    <property type="match status" value="4"/>
</dbReference>
<dbReference type="AlphaFoldDB" id="A0A917Q7J9"/>
<keyword evidence="1" id="KW-0472">Membrane</keyword>
<dbReference type="SMART" id="SM00850">
    <property type="entry name" value="LytTR"/>
    <property type="match status" value="1"/>
</dbReference>
<dbReference type="InterPro" id="IPR012073">
    <property type="entry name" value="LytTR_MHYT"/>
</dbReference>
<evidence type="ECO:0000313" key="6">
    <source>
        <dbReference type="Proteomes" id="UP000600449"/>
    </source>
</evidence>
<feature type="domain" description="MHYT" evidence="3">
    <location>
        <begin position="15"/>
        <end position="202"/>
    </location>
</feature>
<feature type="transmembrane region" description="Helical" evidence="1">
    <location>
        <begin position="177"/>
        <end position="201"/>
    </location>
</feature>
<dbReference type="PANTHER" id="PTHR35152">
    <property type="entry name" value="DOMAIN SIGNALLING PROTEIN, PUTATIVE (AFU_ORTHOLOGUE AFUA_5G11310)-RELATED"/>
    <property type="match status" value="1"/>
</dbReference>
<keyword evidence="1" id="KW-1133">Transmembrane helix</keyword>
<feature type="compositionally biased region" description="Low complexity" evidence="2">
    <location>
        <begin position="250"/>
        <end position="282"/>
    </location>
</feature>
<sequence length="434" mass="44129">MAGLDVQAISHQVEHDPWLVVLSIVVAMQGAYVGLALAGRVAAAEGVRRRVFIGGAAATLAVGIWSMHFIGILAAAMPVPVDYLVVPTVVSFLVCVTVIGAAMVLAATDLPASLRIGAGGLGMGAGIASMHYIGMGALAGAMSMSHAAGAVVLSVALAVAASMAALWLCFEAPRQTLGASAVAMGLAVSGMHYTAMAGMSVHAQAAAAPSRFASSLSPDGLALTVALVAFAVSGAFLMTLTPDRRRAPEAARAPEPADTVEAASEASAPVAASAGPAPEAAVSLQPEPTSEPAAREPASRATPLGGAGAPARRPLSTITVERNGAALALPVAAIRCVRANAHYTYVRDETQDYFCGLSIGEAEAALDPARFLRVHRSHIVNLDHVIAVRKAGDNGVVVLDGCGTLPVARARLAGLRRRFEEGEARRARPLDAAE</sequence>
<evidence type="ECO:0000256" key="1">
    <source>
        <dbReference type="PROSITE-ProRule" id="PRU00244"/>
    </source>
</evidence>
<dbReference type="PROSITE" id="PS50930">
    <property type="entry name" value="HTH_LYTTR"/>
    <property type="match status" value="1"/>
</dbReference>
<dbReference type="GO" id="GO:0016020">
    <property type="term" value="C:membrane"/>
    <property type="evidence" value="ECO:0007669"/>
    <property type="project" value="UniProtKB-UniRule"/>
</dbReference>
<comment type="caution">
    <text evidence="5">The sequence shown here is derived from an EMBL/GenBank/DDBJ whole genome shotgun (WGS) entry which is preliminary data.</text>
</comment>
<evidence type="ECO:0000313" key="5">
    <source>
        <dbReference type="EMBL" id="GGK33508.1"/>
    </source>
</evidence>
<feature type="transmembrane region" description="Helical" evidence="1">
    <location>
        <begin position="83"/>
        <end position="106"/>
    </location>
</feature>
<reference evidence="5 6" key="1">
    <citation type="journal article" date="2014" name="Int. J. Syst. Evol. Microbiol.">
        <title>Complete genome sequence of Corynebacterium casei LMG S-19264T (=DSM 44701T), isolated from a smear-ripened cheese.</title>
        <authorList>
            <consortium name="US DOE Joint Genome Institute (JGI-PGF)"/>
            <person name="Walter F."/>
            <person name="Albersmeier A."/>
            <person name="Kalinowski J."/>
            <person name="Ruckert C."/>
        </authorList>
    </citation>
    <scope>NUCLEOTIDE SEQUENCE [LARGE SCALE GENOMIC DNA]</scope>
    <source>
        <strain evidence="5 6">CGMCC 1.9161</strain>
    </source>
</reference>
<dbReference type="PROSITE" id="PS50924">
    <property type="entry name" value="MHYT"/>
    <property type="match status" value="1"/>
</dbReference>
<feature type="region of interest" description="Disordered" evidence="2">
    <location>
        <begin position="246"/>
        <end position="312"/>
    </location>
</feature>
<gene>
    <name evidence="5" type="ORF">GCM10011322_20200</name>
</gene>
<evidence type="ECO:0000259" key="4">
    <source>
        <dbReference type="PROSITE" id="PS50930"/>
    </source>
</evidence>
<organism evidence="5 6">
    <name type="scientific">Salinarimonas ramus</name>
    <dbReference type="NCBI Taxonomy" id="690164"/>
    <lineage>
        <taxon>Bacteria</taxon>
        <taxon>Pseudomonadati</taxon>
        <taxon>Pseudomonadota</taxon>
        <taxon>Alphaproteobacteria</taxon>
        <taxon>Hyphomicrobiales</taxon>
        <taxon>Salinarimonadaceae</taxon>
        <taxon>Salinarimonas</taxon>
    </lineage>
</organism>
<protein>
    <recommendedName>
        <fullName evidence="7">MHYT domain-containing protein, NO-binding membrane sensor</fullName>
    </recommendedName>
</protein>
<dbReference type="RefSeq" id="WP_188912349.1">
    <property type="nucleotide sequence ID" value="NZ_BMMF01000005.1"/>
</dbReference>
<dbReference type="Gene3D" id="2.40.50.1020">
    <property type="entry name" value="LytTr DNA-binding domain"/>
    <property type="match status" value="1"/>
</dbReference>
<dbReference type="EMBL" id="BMMF01000005">
    <property type="protein sequence ID" value="GGK33508.1"/>
    <property type="molecule type" value="Genomic_DNA"/>
</dbReference>
<dbReference type="Proteomes" id="UP000600449">
    <property type="component" value="Unassembled WGS sequence"/>
</dbReference>
<evidence type="ECO:0008006" key="7">
    <source>
        <dbReference type="Google" id="ProtNLM"/>
    </source>
</evidence>
<dbReference type="InterPro" id="IPR007492">
    <property type="entry name" value="LytTR_DNA-bd_dom"/>
</dbReference>
<feature type="transmembrane region" description="Helical" evidence="1">
    <location>
        <begin position="118"/>
        <end position="141"/>
    </location>
</feature>
<keyword evidence="1" id="KW-0812">Transmembrane</keyword>
<feature type="transmembrane region" description="Helical" evidence="1">
    <location>
        <begin position="18"/>
        <end position="39"/>
    </location>
</feature>
<proteinExistence type="predicted"/>
<feature type="transmembrane region" description="Helical" evidence="1">
    <location>
        <begin position="147"/>
        <end position="170"/>
    </location>
</feature>
<dbReference type="InterPro" id="IPR005330">
    <property type="entry name" value="MHYT_dom"/>
</dbReference>
<name>A0A917Q7J9_9HYPH</name>
<feature type="transmembrane region" description="Helical" evidence="1">
    <location>
        <begin position="51"/>
        <end position="77"/>
    </location>
</feature>
<dbReference type="Pfam" id="PF04397">
    <property type="entry name" value="LytTR"/>
    <property type="match status" value="1"/>
</dbReference>